<name>A0ABV8SV26_9GAMM</name>
<feature type="chain" id="PRO_5046673908" evidence="2">
    <location>
        <begin position="24"/>
        <end position="638"/>
    </location>
</feature>
<feature type="domain" description="Xaa-Pro dipeptidyl-peptidase C-terminal" evidence="3">
    <location>
        <begin position="376"/>
        <end position="637"/>
    </location>
</feature>
<dbReference type="NCBIfam" id="TIGR00976">
    <property type="entry name" value="CocE_NonD"/>
    <property type="match status" value="1"/>
</dbReference>
<accession>A0ABV8SV26</accession>
<dbReference type="Gene3D" id="3.40.50.1820">
    <property type="entry name" value="alpha/beta hydrolase"/>
    <property type="match status" value="1"/>
</dbReference>
<evidence type="ECO:0000256" key="1">
    <source>
        <dbReference type="ARBA" id="ARBA00022801"/>
    </source>
</evidence>
<evidence type="ECO:0000313" key="5">
    <source>
        <dbReference type="Proteomes" id="UP001595904"/>
    </source>
</evidence>
<dbReference type="InterPro" id="IPR013736">
    <property type="entry name" value="Xaa-Pro_dipept_C"/>
</dbReference>
<organism evidence="4 5">
    <name type="scientific">Steroidobacter flavus</name>
    <dbReference type="NCBI Taxonomy" id="1842136"/>
    <lineage>
        <taxon>Bacteria</taxon>
        <taxon>Pseudomonadati</taxon>
        <taxon>Pseudomonadota</taxon>
        <taxon>Gammaproteobacteria</taxon>
        <taxon>Steroidobacterales</taxon>
        <taxon>Steroidobacteraceae</taxon>
        <taxon>Steroidobacter</taxon>
    </lineage>
</organism>
<dbReference type="InterPro" id="IPR008979">
    <property type="entry name" value="Galactose-bd-like_sf"/>
</dbReference>
<dbReference type="InterPro" id="IPR005674">
    <property type="entry name" value="CocE/Ser_esterase"/>
</dbReference>
<dbReference type="SMART" id="SM00939">
    <property type="entry name" value="PepX_C"/>
    <property type="match status" value="1"/>
</dbReference>
<evidence type="ECO:0000259" key="3">
    <source>
        <dbReference type="SMART" id="SM00939"/>
    </source>
</evidence>
<keyword evidence="2" id="KW-0732">Signal</keyword>
<gene>
    <name evidence="4" type="ORF">ACFPN2_20400</name>
</gene>
<protein>
    <submittedName>
        <fullName evidence="4">CocE/NonD family hydrolase</fullName>
    </submittedName>
</protein>
<dbReference type="EMBL" id="JBHSDU010000003">
    <property type="protein sequence ID" value="MFC4311473.1"/>
    <property type="molecule type" value="Genomic_DNA"/>
</dbReference>
<evidence type="ECO:0000313" key="4">
    <source>
        <dbReference type="EMBL" id="MFC4311473.1"/>
    </source>
</evidence>
<evidence type="ECO:0000256" key="2">
    <source>
        <dbReference type="SAM" id="SignalP"/>
    </source>
</evidence>
<dbReference type="PANTHER" id="PTHR43056">
    <property type="entry name" value="PEPTIDASE S9 PROLYL OLIGOPEPTIDASE"/>
    <property type="match status" value="1"/>
</dbReference>
<comment type="caution">
    <text evidence="4">The sequence shown here is derived from an EMBL/GenBank/DDBJ whole genome shotgun (WGS) entry which is preliminary data.</text>
</comment>
<dbReference type="Proteomes" id="UP001595904">
    <property type="component" value="Unassembled WGS sequence"/>
</dbReference>
<dbReference type="InterPro" id="IPR029058">
    <property type="entry name" value="AB_hydrolase_fold"/>
</dbReference>
<dbReference type="PANTHER" id="PTHR43056:SF10">
    <property type="entry name" value="COCE_NOND FAMILY, PUTATIVE (AFU_ORTHOLOGUE AFUA_7G00600)-RELATED"/>
    <property type="match status" value="1"/>
</dbReference>
<sequence length="638" mass="71677">MKLQRSLLSAVVSFALLAGGAQASQSNAALPSEIPEHFEANISIFDYTREEVMIPMRDGVKLFTVIWKPKHLAAPAPIVITRTPYDASNRQTYTGRPRSPTATAAVPMPDAPLLEKGYIRVYQDVRGKHGSEGNYVMTLPLRGPLNPGPVDQSTDAYDTIDWLVKNVPNNNGRVGIIGVSYEGWTSLMALFDSHPALKAAIPMNAMVDGWVGDDWYHNGAFRPFSLEYVYRQTTLKGANEIPMGSRDAYITYLRAGSTNDMAKSRNMDQLPAWKKLIDNPAYTQIWQAQAVDKLIARTSVKVPTLIVHGLFDQEDNYGSPAVFAELQKQGAQNQLVIGPWFHGQQDPWFHTYSGSHLGALQWNSDTTHYFLYQVMLPFFEQHLRDKQPASPTPRVRAFETGTNEWRSYSQWPAPGVSTRKIYLEANGTLSFTAPDAKAKSFDEYVSDPAKPVPYRVQPILPNDSHDTTWGQWLVDDQRPFESRPDVLTYASEPLKEPVTLAGGIFAELHASTTGQDSDWVVKLIDAYPEEVPLTPELGGYQLMVSADILRGRYRESYEVAKPIKSNATLPYRVRMPHANHTFLPGHRIMVQIQSSWFPLYDRNPQTFVPNIAYAPKDAYKKATQRIYHGSFVELPVLK</sequence>
<dbReference type="InterPro" id="IPR050585">
    <property type="entry name" value="Xaa-Pro_dipeptidyl-ppase/CocE"/>
</dbReference>
<dbReference type="RefSeq" id="WP_380599850.1">
    <property type="nucleotide sequence ID" value="NZ_JBHSDU010000003.1"/>
</dbReference>
<dbReference type="SUPFAM" id="SSF53474">
    <property type="entry name" value="alpha/beta-Hydrolases"/>
    <property type="match status" value="1"/>
</dbReference>
<proteinExistence type="predicted"/>
<dbReference type="Pfam" id="PF02129">
    <property type="entry name" value="Peptidase_S15"/>
    <property type="match status" value="1"/>
</dbReference>
<dbReference type="GO" id="GO:0016787">
    <property type="term" value="F:hydrolase activity"/>
    <property type="evidence" value="ECO:0007669"/>
    <property type="project" value="UniProtKB-KW"/>
</dbReference>
<keyword evidence="1 4" id="KW-0378">Hydrolase</keyword>
<dbReference type="InterPro" id="IPR000383">
    <property type="entry name" value="Xaa-Pro-like_dom"/>
</dbReference>
<dbReference type="Gene3D" id="2.60.120.260">
    <property type="entry name" value="Galactose-binding domain-like"/>
    <property type="match status" value="1"/>
</dbReference>
<feature type="signal peptide" evidence="2">
    <location>
        <begin position="1"/>
        <end position="23"/>
    </location>
</feature>
<dbReference type="Pfam" id="PF08530">
    <property type="entry name" value="PepX_C"/>
    <property type="match status" value="1"/>
</dbReference>
<keyword evidence="5" id="KW-1185">Reference proteome</keyword>
<reference evidence="5" key="1">
    <citation type="journal article" date="2019" name="Int. J. Syst. Evol. Microbiol.">
        <title>The Global Catalogue of Microorganisms (GCM) 10K type strain sequencing project: providing services to taxonomists for standard genome sequencing and annotation.</title>
        <authorList>
            <consortium name="The Broad Institute Genomics Platform"/>
            <consortium name="The Broad Institute Genome Sequencing Center for Infectious Disease"/>
            <person name="Wu L."/>
            <person name="Ma J."/>
        </authorList>
    </citation>
    <scope>NUCLEOTIDE SEQUENCE [LARGE SCALE GENOMIC DNA]</scope>
    <source>
        <strain evidence="5">CGMCC 1.10759</strain>
    </source>
</reference>
<dbReference type="SUPFAM" id="SSF49785">
    <property type="entry name" value="Galactose-binding domain-like"/>
    <property type="match status" value="1"/>
</dbReference>
<dbReference type="Gene3D" id="1.10.3020.10">
    <property type="entry name" value="alpha-amino acid ester hydrolase ( Helical cap domain)"/>
    <property type="match status" value="1"/>
</dbReference>